<dbReference type="PANTHER" id="PTHR40074:SF2">
    <property type="entry name" value="O-ACETYLTRANSFERASE WECH"/>
    <property type="match status" value="1"/>
</dbReference>
<keyword evidence="9" id="KW-0012">Acyltransferase</keyword>
<comment type="subcellular location">
    <subcellularLocation>
        <location evidence="1">Cell membrane</location>
        <topology evidence="1">Multi-pass membrane protein</topology>
    </subcellularLocation>
</comment>
<keyword evidence="5 7" id="KW-1133">Transmembrane helix</keyword>
<comment type="similarity">
    <text evidence="2">Belongs to the acyltransferase 3 family.</text>
</comment>
<dbReference type="GO" id="GO:0016746">
    <property type="term" value="F:acyltransferase activity"/>
    <property type="evidence" value="ECO:0007669"/>
    <property type="project" value="UniProtKB-KW"/>
</dbReference>
<feature type="transmembrane region" description="Helical" evidence="7">
    <location>
        <begin position="194"/>
        <end position="215"/>
    </location>
</feature>
<protein>
    <submittedName>
        <fullName evidence="9">Acyltransferase</fullName>
    </submittedName>
</protein>
<evidence type="ECO:0000259" key="8">
    <source>
        <dbReference type="Pfam" id="PF01757"/>
    </source>
</evidence>
<reference evidence="9" key="1">
    <citation type="submission" date="2022-11" db="EMBL/GenBank/DDBJ databases">
        <title>Lacrimispora xylanolytica sy1, complete genome.</title>
        <authorList>
            <person name="Choi S."/>
        </authorList>
    </citation>
    <scope>NUCLEOTIDE SEQUENCE</scope>
    <source>
        <strain evidence="9">Sy1</strain>
    </source>
</reference>
<evidence type="ECO:0000313" key="10">
    <source>
        <dbReference type="Proteomes" id="UP001163115"/>
    </source>
</evidence>
<feature type="transmembrane region" description="Helical" evidence="7">
    <location>
        <begin position="49"/>
        <end position="69"/>
    </location>
</feature>
<accession>A0ABY7AFK1</accession>
<feature type="transmembrane region" description="Helical" evidence="7">
    <location>
        <begin position="221"/>
        <end position="238"/>
    </location>
</feature>
<feature type="domain" description="Acyltransferase 3" evidence="8">
    <location>
        <begin position="45"/>
        <end position="352"/>
    </location>
</feature>
<evidence type="ECO:0000256" key="1">
    <source>
        <dbReference type="ARBA" id="ARBA00004651"/>
    </source>
</evidence>
<sequence>MGKLQLMILFFLITSLFLHVKNYKKDKSYIKSLFAGKEGSEKRIRYLDYIRLLATLLVILVHCVDALTSEMEREGIGYLAIQAVISLLLVCNTLFIMNSGALILNRTEGSLLQFYYKRFTQVAIPFVCYYFIYILLSTRYTNSGLLRGLMIAGKDMAAGPIDWAPHLWVIYVILSLYLLAPFFSILLKNLPDAMLHGLAAIILLMGCVSLYLPIFGLPIDLSLMISPWLGVFLLGYYFAHPASWQKRQRFYVLGAVSLAGTVLVTFIRSDYTAILQADGAPMMTLLGGSIFLLLRSLENKLPSPGRIMKFLIRYSYSILMVHWAVLYVVRDLIGITDNIPLAFFLVLSLSAVSAFVYDQTVVFLVQRLFKRN</sequence>
<keyword evidence="9" id="KW-0808">Transferase</keyword>
<organism evidence="9 10">
    <name type="scientific">Lacrimispora xylanolytica</name>
    <dbReference type="NCBI Taxonomy" id="29375"/>
    <lineage>
        <taxon>Bacteria</taxon>
        <taxon>Bacillati</taxon>
        <taxon>Bacillota</taxon>
        <taxon>Clostridia</taxon>
        <taxon>Lachnospirales</taxon>
        <taxon>Lachnospiraceae</taxon>
        <taxon>Lacrimispora</taxon>
    </lineage>
</organism>
<dbReference type="RefSeq" id="WP_268116355.1">
    <property type="nucleotide sequence ID" value="NZ_CP113524.1"/>
</dbReference>
<keyword evidence="4 7" id="KW-0812">Transmembrane</keyword>
<keyword evidence="10" id="KW-1185">Reference proteome</keyword>
<feature type="transmembrane region" description="Helical" evidence="7">
    <location>
        <begin position="118"/>
        <end position="136"/>
    </location>
</feature>
<gene>
    <name evidence="9" type="ORF">OW255_08420</name>
</gene>
<evidence type="ECO:0000256" key="2">
    <source>
        <dbReference type="ARBA" id="ARBA00007400"/>
    </source>
</evidence>
<feature type="transmembrane region" description="Helical" evidence="7">
    <location>
        <begin position="310"/>
        <end position="329"/>
    </location>
</feature>
<evidence type="ECO:0000256" key="7">
    <source>
        <dbReference type="SAM" id="Phobius"/>
    </source>
</evidence>
<dbReference type="InterPro" id="IPR002656">
    <property type="entry name" value="Acyl_transf_3_dom"/>
</dbReference>
<feature type="transmembrane region" description="Helical" evidence="7">
    <location>
        <begin position="279"/>
        <end position="298"/>
    </location>
</feature>
<feature type="transmembrane region" description="Helical" evidence="7">
    <location>
        <begin position="6"/>
        <end position="23"/>
    </location>
</feature>
<dbReference type="EMBL" id="CP113524">
    <property type="protein sequence ID" value="WAJ25522.1"/>
    <property type="molecule type" value="Genomic_DNA"/>
</dbReference>
<feature type="transmembrane region" description="Helical" evidence="7">
    <location>
        <begin position="250"/>
        <end position="267"/>
    </location>
</feature>
<keyword evidence="6 7" id="KW-0472">Membrane</keyword>
<evidence type="ECO:0000256" key="3">
    <source>
        <dbReference type="ARBA" id="ARBA00022475"/>
    </source>
</evidence>
<dbReference type="PANTHER" id="PTHR40074">
    <property type="entry name" value="O-ACETYLTRANSFERASE WECH"/>
    <property type="match status" value="1"/>
</dbReference>
<keyword evidence="3" id="KW-1003">Cell membrane</keyword>
<feature type="transmembrane region" description="Helical" evidence="7">
    <location>
        <begin position="75"/>
        <end position="97"/>
    </location>
</feature>
<evidence type="ECO:0000256" key="5">
    <source>
        <dbReference type="ARBA" id="ARBA00022989"/>
    </source>
</evidence>
<evidence type="ECO:0000256" key="4">
    <source>
        <dbReference type="ARBA" id="ARBA00022692"/>
    </source>
</evidence>
<name>A0ABY7AFK1_9FIRM</name>
<evidence type="ECO:0000256" key="6">
    <source>
        <dbReference type="ARBA" id="ARBA00023136"/>
    </source>
</evidence>
<dbReference type="Proteomes" id="UP001163115">
    <property type="component" value="Chromosome"/>
</dbReference>
<feature type="transmembrane region" description="Helical" evidence="7">
    <location>
        <begin position="341"/>
        <end position="365"/>
    </location>
</feature>
<dbReference type="Pfam" id="PF01757">
    <property type="entry name" value="Acyl_transf_3"/>
    <property type="match status" value="1"/>
</dbReference>
<feature type="transmembrane region" description="Helical" evidence="7">
    <location>
        <begin position="168"/>
        <end position="187"/>
    </location>
</feature>
<proteinExistence type="inferred from homology"/>
<evidence type="ECO:0000313" key="9">
    <source>
        <dbReference type="EMBL" id="WAJ25522.1"/>
    </source>
</evidence>